<gene>
    <name evidence="2" type="ORF">CKO43_04350</name>
</gene>
<dbReference type="EMBL" id="NRRU01000010">
    <property type="protein sequence ID" value="MBK1712008.1"/>
    <property type="molecule type" value="Genomic_DNA"/>
</dbReference>
<evidence type="ECO:0000313" key="3">
    <source>
        <dbReference type="Proteomes" id="UP001041814"/>
    </source>
</evidence>
<keyword evidence="1" id="KW-0472">Membrane</keyword>
<proteinExistence type="predicted"/>
<keyword evidence="1" id="KW-1133">Transmembrane helix</keyword>
<keyword evidence="3" id="KW-1185">Reference proteome</keyword>
<dbReference type="RefSeq" id="WP_200377954.1">
    <property type="nucleotide sequence ID" value="NZ_NRRU01000010.1"/>
</dbReference>
<accession>A0ABS1DRC6</accession>
<organism evidence="2 3">
    <name type="scientific">Rubrivivax gelatinosus</name>
    <name type="common">Rhodocyclus gelatinosus</name>
    <name type="synonym">Rhodopseudomonas gelatinosa</name>
    <dbReference type="NCBI Taxonomy" id="28068"/>
    <lineage>
        <taxon>Bacteria</taxon>
        <taxon>Pseudomonadati</taxon>
        <taxon>Pseudomonadota</taxon>
        <taxon>Betaproteobacteria</taxon>
        <taxon>Burkholderiales</taxon>
        <taxon>Sphaerotilaceae</taxon>
        <taxon>Rubrivivax</taxon>
    </lineage>
</organism>
<feature type="transmembrane region" description="Helical" evidence="1">
    <location>
        <begin position="26"/>
        <end position="44"/>
    </location>
</feature>
<sequence length="92" mass="9744">MSDSPHEGLRNPDLPRYRPLSRQRRLLIFALAIATAVTVVSMLIDPPGRPEHPRDAQVRECPTGRGVHCVGGTAQVLLIAPQSGASAAASAP</sequence>
<comment type="caution">
    <text evidence="2">The sequence shown here is derived from an EMBL/GenBank/DDBJ whole genome shotgun (WGS) entry which is preliminary data.</text>
</comment>
<evidence type="ECO:0000256" key="1">
    <source>
        <dbReference type="SAM" id="Phobius"/>
    </source>
</evidence>
<protein>
    <submittedName>
        <fullName evidence="2">Uncharacterized protein</fullName>
    </submittedName>
</protein>
<name>A0ABS1DRC6_RUBGE</name>
<keyword evidence="1" id="KW-0812">Transmembrane</keyword>
<reference evidence="2" key="1">
    <citation type="submission" date="2017-08" db="EMBL/GenBank/DDBJ databases">
        <authorList>
            <person name="Imhoff J.F."/>
            <person name="Rahn T."/>
            <person name="Kuenzel S."/>
            <person name="Neulinger S.C."/>
        </authorList>
    </citation>
    <scope>NUCLEOTIDE SEQUENCE</scope>
    <source>
        <strain evidence="2">IM 151</strain>
    </source>
</reference>
<reference evidence="2" key="2">
    <citation type="journal article" date="2020" name="Microorganisms">
        <title>Osmotic Adaptation and Compatible Solute Biosynthesis of Phototrophic Bacteria as Revealed from Genome Analyses.</title>
        <authorList>
            <person name="Imhoff J.F."/>
            <person name="Rahn T."/>
            <person name="Kunzel S."/>
            <person name="Keller A."/>
            <person name="Neulinger S.C."/>
        </authorList>
    </citation>
    <scope>NUCLEOTIDE SEQUENCE</scope>
    <source>
        <strain evidence="2">IM 151</strain>
    </source>
</reference>
<dbReference type="Proteomes" id="UP001041814">
    <property type="component" value="Unassembled WGS sequence"/>
</dbReference>
<evidence type="ECO:0000313" key="2">
    <source>
        <dbReference type="EMBL" id="MBK1712008.1"/>
    </source>
</evidence>